<keyword evidence="3 6" id="KW-0812">Transmembrane</keyword>
<keyword evidence="2" id="KW-1003">Cell membrane</keyword>
<feature type="transmembrane region" description="Helical" evidence="6">
    <location>
        <begin position="117"/>
        <end position="137"/>
    </location>
</feature>
<feature type="domain" description="Type II secretion system protein GspF" evidence="7">
    <location>
        <begin position="184"/>
        <end position="308"/>
    </location>
</feature>
<dbReference type="RefSeq" id="WP_353712573.1">
    <property type="nucleotide sequence ID" value="NZ_CP159279.1"/>
</dbReference>
<evidence type="ECO:0000256" key="1">
    <source>
        <dbReference type="ARBA" id="ARBA00004651"/>
    </source>
</evidence>
<dbReference type="Pfam" id="PF00482">
    <property type="entry name" value="T2SSF"/>
    <property type="match status" value="1"/>
</dbReference>
<keyword evidence="5 6" id="KW-0472">Membrane</keyword>
<comment type="subcellular location">
    <subcellularLocation>
        <location evidence="1">Cell membrane</location>
        <topology evidence="1">Multi-pass membrane protein</topology>
    </subcellularLocation>
</comment>
<sequence length="319" mass="34434">MTTAAAITPVPAAAMLCGALLGAGLWLLLVRLPFMRSVSFVERIEPQLRSQNLESRLLRAEEHILTPFGPLERILRPLIREATAKLARFNLGSAALSRRLAQARIDKSPLDFRAQQLFWALCAFIAAVSVILAAALAGRFSPVLAVAISVGSGIGGFLFRDYWLGVQIRRREERMLAEFPSLAEMIALAVGAGESATGALDRVCRTAKGELSKEFSGVLAETRAGKPLVEALQEFSARTDLGPLIRFVDGIIVAVERGTPLAEVLRAQAQDVRDTAKRELMESAGKKEIAMMVPLVFGVLPLTVVFAVFPGIAALSLNF</sequence>
<dbReference type="InterPro" id="IPR018076">
    <property type="entry name" value="T2SS_GspF_dom"/>
</dbReference>
<evidence type="ECO:0000256" key="5">
    <source>
        <dbReference type="ARBA" id="ARBA00023136"/>
    </source>
</evidence>
<dbReference type="EMBL" id="CP159279">
    <property type="protein sequence ID" value="XCH12535.1"/>
    <property type="molecule type" value="Genomic_DNA"/>
</dbReference>
<feature type="transmembrane region" description="Helical" evidence="6">
    <location>
        <begin position="289"/>
        <end position="313"/>
    </location>
</feature>
<accession>A0AAU8EUB3</accession>
<proteinExistence type="predicted"/>
<organism evidence="8">
    <name type="scientific">Arthrobacter sp. K5</name>
    <dbReference type="NCBI Taxonomy" id="2839623"/>
    <lineage>
        <taxon>Bacteria</taxon>
        <taxon>Bacillati</taxon>
        <taxon>Actinomycetota</taxon>
        <taxon>Actinomycetes</taxon>
        <taxon>Micrococcales</taxon>
        <taxon>Micrococcaceae</taxon>
        <taxon>Arthrobacter</taxon>
    </lineage>
</organism>
<keyword evidence="4 6" id="KW-1133">Transmembrane helix</keyword>
<protein>
    <submittedName>
        <fullName evidence="8">Type II secretion system F family protein</fullName>
    </submittedName>
</protein>
<evidence type="ECO:0000256" key="3">
    <source>
        <dbReference type="ARBA" id="ARBA00022692"/>
    </source>
</evidence>
<evidence type="ECO:0000313" key="8">
    <source>
        <dbReference type="EMBL" id="XCH12535.1"/>
    </source>
</evidence>
<feature type="transmembrane region" description="Helical" evidence="6">
    <location>
        <begin position="143"/>
        <end position="164"/>
    </location>
</feature>
<feature type="transmembrane region" description="Helical" evidence="6">
    <location>
        <begin position="12"/>
        <end position="34"/>
    </location>
</feature>
<evidence type="ECO:0000256" key="4">
    <source>
        <dbReference type="ARBA" id="ARBA00022989"/>
    </source>
</evidence>
<evidence type="ECO:0000259" key="7">
    <source>
        <dbReference type="Pfam" id="PF00482"/>
    </source>
</evidence>
<name>A0AAU8EUB3_9MICC</name>
<dbReference type="AlphaFoldDB" id="A0AAU8EUB3"/>
<evidence type="ECO:0000256" key="2">
    <source>
        <dbReference type="ARBA" id="ARBA00022475"/>
    </source>
</evidence>
<dbReference type="PANTHER" id="PTHR35007">
    <property type="entry name" value="INTEGRAL MEMBRANE PROTEIN-RELATED"/>
    <property type="match status" value="1"/>
</dbReference>
<gene>
    <name evidence="8" type="ORF">ABRP34_05990</name>
</gene>
<evidence type="ECO:0000256" key="6">
    <source>
        <dbReference type="SAM" id="Phobius"/>
    </source>
</evidence>
<dbReference type="PANTHER" id="PTHR35007:SF2">
    <property type="entry name" value="PILUS ASSEMBLE PROTEIN"/>
    <property type="match status" value="1"/>
</dbReference>
<reference evidence="8" key="1">
    <citation type="submission" date="2024-06" db="EMBL/GenBank/DDBJ databases">
        <title>Biodegradation of dimethachlon by Arthrobacter sp. K5: mechanistic insights and ecological implications.</title>
        <authorList>
            <person name="Hu S."/>
            <person name="Lu P."/>
        </authorList>
    </citation>
    <scope>NUCLEOTIDE SEQUENCE</scope>
    <source>
        <strain evidence="8">K5</strain>
    </source>
</reference>
<dbReference type="GO" id="GO:0005886">
    <property type="term" value="C:plasma membrane"/>
    <property type="evidence" value="ECO:0007669"/>
    <property type="project" value="UniProtKB-SubCell"/>
</dbReference>